<organism evidence="2 3">
    <name type="scientific">Coleofasciculus chthonoplastes PCC 7420</name>
    <dbReference type="NCBI Taxonomy" id="118168"/>
    <lineage>
        <taxon>Bacteria</taxon>
        <taxon>Bacillati</taxon>
        <taxon>Cyanobacteriota</taxon>
        <taxon>Cyanophyceae</taxon>
        <taxon>Coleofasciculales</taxon>
        <taxon>Coleofasciculaceae</taxon>
        <taxon>Coleofasciculus</taxon>
    </lineage>
</organism>
<dbReference type="eggNOG" id="COG1022">
    <property type="taxonomic scope" value="Bacteria"/>
</dbReference>
<dbReference type="OrthoDB" id="9778383at2"/>
<sequence>MNAPAIAIASKPTPPERQNLEHQADYNTISALPQVWSLAAQRFGDTVALENPYAKPEVKLTFAQMWQQIQQFAAGLQALGVSAGDRVALFSENSSRWFVADQGIMTTGAVDVVRSSQAEQEELLYILKDSEATALVVENQDTLTKLDQHLHDLPIQLVILLSDQEPDAESELNILNFPQVLERGKNHTFQPIEQAPDTLATLVYTSGTTGKPKGVMLSHGNLLHQVTSLGAIVQLEAGDRVLSILPTWHVYERAIEYFALSQGCTLIYTTLRHVKRDLNAQHPNYFVSVPRLLESIYETVQKQLSKESARKQRLVNILFSISDRFIKARRLVHGLSLEHQQPSGFQRLWARLQWLTLVLIHVLADQFIYQKIREQIGANLKQTICGGGALSQKLDDFYEIIGIEVLEGYGLTETSPVLTARRSWHNLRGSAGKPILETEIRIVDPDTRETLLQGEKGLVWARGSQIMQGYYRNPEATDKVIDAQGWFNTEDLGWLTVQEDLVLTGRAKDTIVLSNGENVEPKPIENACMRSRYIDQMVVVGQDQRSLGALIVPNFDNLQGWAAENQYHLQLPDGESASGEETIDLNSKPVQEFFRQEINREAKNRPGYNPNDRIGVFRLISEPFSQENGMLTQTLKVKRHVVREQYQDLIDEMFA</sequence>
<dbReference type="STRING" id="118168.MC7420_541"/>
<dbReference type="RefSeq" id="WP_006099512.1">
    <property type="nucleotide sequence ID" value="NZ_DS989844.1"/>
</dbReference>
<evidence type="ECO:0000259" key="1">
    <source>
        <dbReference type="Pfam" id="PF00501"/>
    </source>
</evidence>
<protein>
    <submittedName>
        <fullName evidence="2">AMP-binding enzyme, putative</fullName>
    </submittedName>
</protein>
<dbReference type="Proteomes" id="UP000003835">
    <property type="component" value="Unassembled WGS sequence"/>
</dbReference>
<dbReference type="PANTHER" id="PTHR43813:SF1">
    <property type="entry name" value="ACYL-ACTIVATING ENZYME 16, CHLOROPLASTIC-RELATED"/>
    <property type="match status" value="1"/>
</dbReference>
<dbReference type="Gene3D" id="3.40.50.12780">
    <property type="entry name" value="N-terminal domain of ligase-like"/>
    <property type="match status" value="2"/>
</dbReference>
<gene>
    <name evidence="2" type="ORF">MC7420_541</name>
</gene>
<dbReference type="InterPro" id="IPR000873">
    <property type="entry name" value="AMP-dep_synth/lig_dom"/>
</dbReference>
<dbReference type="EMBL" id="DS989844">
    <property type="protein sequence ID" value="EDX77404.1"/>
    <property type="molecule type" value="Genomic_DNA"/>
</dbReference>
<dbReference type="Pfam" id="PF00501">
    <property type="entry name" value="AMP-binding"/>
    <property type="match status" value="1"/>
</dbReference>
<dbReference type="AlphaFoldDB" id="B4VL02"/>
<evidence type="ECO:0000313" key="3">
    <source>
        <dbReference type="Proteomes" id="UP000003835"/>
    </source>
</evidence>
<dbReference type="Pfam" id="PF23562">
    <property type="entry name" value="AMP-binding_C_3"/>
    <property type="match status" value="1"/>
</dbReference>
<dbReference type="GO" id="GO:0008922">
    <property type="term" value="F:long-chain fatty acid [acyl-carrier-protein] ligase activity"/>
    <property type="evidence" value="ECO:0007669"/>
    <property type="project" value="TreeGrafter"/>
</dbReference>
<dbReference type="HOGENOM" id="CLU_000022_45_5_3"/>
<dbReference type="InterPro" id="IPR052987">
    <property type="entry name" value="Chloroplast_AMP-bd_Enzymes"/>
</dbReference>
<keyword evidence="3" id="KW-1185">Reference proteome</keyword>
<proteinExistence type="predicted"/>
<dbReference type="SUPFAM" id="SSF56801">
    <property type="entry name" value="Acetyl-CoA synthetase-like"/>
    <property type="match status" value="1"/>
</dbReference>
<reference evidence="2 3" key="1">
    <citation type="submission" date="2008-07" db="EMBL/GenBank/DDBJ databases">
        <authorList>
            <person name="Tandeau de Marsac N."/>
            <person name="Ferriera S."/>
            <person name="Johnson J."/>
            <person name="Kravitz S."/>
            <person name="Beeson K."/>
            <person name="Sutton G."/>
            <person name="Rogers Y.-H."/>
            <person name="Friedman R."/>
            <person name="Frazier M."/>
            <person name="Venter J.C."/>
        </authorList>
    </citation>
    <scope>NUCLEOTIDE SEQUENCE [LARGE SCALE GENOMIC DNA]</scope>
    <source>
        <strain evidence="2 3">PCC 7420</strain>
    </source>
</reference>
<feature type="domain" description="AMP-dependent synthetase/ligase" evidence="1">
    <location>
        <begin position="39"/>
        <end position="471"/>
    </location>
</feature>
<name>B4VL02_9CYAN</name>
<evidence type="ECO:0000313" key="2">
    <source>
        <dbReference type="EMBL" id="EDX77404.1"/>
    </source>
</evidence>
<accession>B4VL02</accession>
<dbReference type="InterPro" id="IPR020845">
    <property type="entry name" value="AMP-binding_CS"/>
</dbReference>
<dbReference type="InterPro" id="IPR042099">
    <property type="entry name" value="ANL_N_sf"/>
</dbReference>
<dbReference type="GO" id="GO:0030497">
    <property type="term" value="P:fatty acid elongation"/>
    <property type="evidence" value="ECO:0007669"/>
    <property type="project" value="TreeGrafter"/>
</dbReference>
<dbReference type="PANTHER" id="PTHR43813">
    <property type="entry name" value="ACYL-ACTIVATING ENZYME 16, CHLOROPLASTIC-RELATED"/>
    <property type="match status" value="1"/>
</dbReference>
<dbReference type="PROSITE" id="PS00455">
    <property type="entry name" value="AMP_BINDING"/>
    <property type="match status" value="1"/>
</dbReference>